<dbReference type="BioCyc" id="AGRO:ATU4854-MONOMER"/>
<protein>
    <recommendedName>
        <fullName evidence="3">Transposase</fullName>
    </recommendedName>
</protein>
<dbReference type="HOGENOM" id="CLU_2802853_0_0_5"/>
<dbReference type="PIR" id="AB3154">
    <property type="entry name" value="AB3154"/>
</dbReference>
<dbReference type="KEGG" id="atu:Atu4854"/>
<name>A9CH84_AGRFC</name>
<proteinExistence type="predicted"/>
<accession>A9CH84</accession>
<keyword evidence="2" id="KW-1185">Reference proteome</keyword>
<dbReference type="EMBL" id="AE007870">
    <property type="protein sequence ID" value="AAK88594.1"/>
    <property type="molecule type" value="Genomic_DNA"/>
</dbReference>
<reference evidence="1 2" key="1">
    <citation type="journal article" date="2001" name="Science">
        <title>The genome of the natural genetic engineer Agrobacterium tumefaciens C58.</title>
        <authorList>
            <person name="Wood D.W."/>
            <person name="Setubal J.C."/>
            <person name="Kaul R."/>
            <person name="Monks D.E."/>
            <person name="Kitajima J.P."/>
            <person name="Okura V.K."/>
            <person name="Zhou Y."/>
            <person name="Chen L."/>
            <person name="Wood G.E."/>
            <person name="Almeida N.F.Jr."/>
            <person name="Woo L."/>
            <person name="Chen Y."/>
            <person name="Paulsen I.T."/>
            <person name="Eisen J.A."/>
            <person name="Karp P.D."/>
            <person name="Bovee D.Sr."/>
            <person name="Chapman P."/>
            <person name="Clendenning J."/>
            <person name="Deatherage G."/>
            <person name="Gillet W."/>
            <person name="Grant C."/>
            <person name="Kutyavin T."/>
            <person name="Levy R."/>
            <person name="Li M.J."/>
            <person name="McClelland E."/>
            <person name="Palmieri A."/>
            <person name="Raymond C."/>
            <person name="Rouse G."/>
            <person name="Saenphimmachak C."/>
            <person name="Wu Z."/>
            <person name="Romero P."/>
            <person name="Gordon D."/>
            <person name="Zhang S."/>
            <person name="Yoo H."/>
            <person name="Tao Y."/>
            <person name="Biddle P."/>
            <person name="Jung M."/>
            <person name="Krespan W."/>
            <person name="Perry M."/>
            <person name="Gordon-Kamm B."/>
            <person name="Liao L."/>
            <person name="Kim S."/>
            <person name="Hendrick C."/>
            <person name="Zhao Z.Y."/>
            <person name="Dolan M."/>
            <person name="Chumley F."/>
            <person name="Tingey S.V."/>
            <person name="Tomb J.F."/>
            <person name="Gordon M.P."/>
            <person name="Olson M.V."/>
            <person name="Nester E.W."/>
        </authorList>
    </citation>
    <scope>NUCLEOTIDE SEQUENCE [LARGE SCALE GENOMIC DNA]</scope>
    <source>
        <strain evidence="2">C58 / ATCC 33970</strain>
    </source>
</reference>
<evidence type="ECO:0000313" key="2">
    <source>
        <dbReference type="Proteomes" id="UP000000813"/>
    </source>
</evidence>
<sequence>MRERTRSRIHRSRYKARQNMLDYVELFCAPTRKYKRNGVLSPVAPGQVYRAAEEIWKRGALSRTTTI</sequence>
<organism evidence="1 2">
    <name type="scientific">Agrobacterium fabrum (strain C58 / ATCC 33970)</name>
    <name type="common">Agrobacterium tumefaciens (strain C58)</name>
    <dbReference type="NCBI Taxonomy" id="176299"/>
    <lineage>
        <taxon>Bacteria</taxon>
        <taxon>Pseudomonadati</taxon>
        <taxon>Pseudomonadota</taxon>
        <taxon>Alphaproteobacteria</taxon>
        <taxon>Hyphomicrobiales</taxon>
        <taxon>Rhizobiaceae</taxon>
        <taxon>Rhizobium/Agrobacterium group</taxon>
        <taxon>Agrobacterium</taxon>
        <taxon>Agrobacterium tumefaciens complex</taxon>
    </lineage>
</organism>
<dbReference type="EnsemblBacteria" id="AAK88594">
    <property type="protein sequence ID" value="AAK88594"/>
    <property type="gene ID" value="Atu4854"/>
</dbReference>
<gene>
    <name evidence="1" type="ordered locus">Atu4854</name>
</gene>
<dbReference type="Proteomes" id="UP000000813">
    <property type="component" value="Chromosome linear"/>
</dbReference>
<evidence type="ECO:0000313" key="1">
    <source>
        <dbReference type="EMBL" id="AAK88594.1"/>
    </source>
</evidence>
<dbReference type="AlphaFoldDB" id="A9CH84"/>
<evidence type="ECO:0008006" key="3">
    <source>
        <dbReference type="Google" id="ProtNLM"/>
    </source>
</evidence>
<dbReference type="PIR" id="H98133">
    <property type="entry name" value="H98133"/>
</dbReference>
<reference evidence="1 2" key="2">
    <citation type="journal article" date="2001" name="Science">
        <title>Genome sequence of the plant pathogen and biotechnology agent Agrobacterium tumefaciens C58.</title>
        <authorList>
            <person name="Goodner B."/>
            <person name="Hinkle G."/>
            <person name="Gattung S."/>
            <person name="Miller N."/>
            <person name="Blanchard M."/>
            <person name="Qurollo B."/>
            <person name="Goldman B.S."/>
            <person name="Cao Y."/>
            <person name="Askenazi M."/>
            <person name="Halling C."/>
            <person name="Mullin L."/>
            <person name="Houmiel K."/>
            <person name="Gordon J."/>
            <person name="Vaudin M."/>
            <person name="Iartchouk O."/>
            <person name="Epp A."/>
            <person name="Liu F."/>
            <person name="Wollam C."/>
            <person name="Allinger M."/>
            <person name="Doughty D."/>
            <person name="Scott C."/>
            <person name="Lappas C."/>
            <person name="Markelz B."/>
            <person name="Flanagan C."/>
            <person name="Crowell C."/>
            <person name="Gurson J."/>
            <person name="Lomo C."/>
            <person name="Sear C."/>
            <person name="Strub G."/>
            <person name="Cielo C."/>
            <person name="Slater S."/>
        </authorList>
    </citation>
    <scope>NUCLEOTIDE SEQUENCE [LARGE SCALE GENOMIC DNA]</scope>
    <source>
        <strain evidence="2">C58 / ATCC 33970</strain>
    </source>
</reference>